<evidence type="ECO:0000313" key="2">
    <source>
        <dbReference type="EMBL" id="CAD9330037.1"/>
    </source>
</evidence>
<keyword evidence="1" id="KW-0472">Membrane</keyword>
<keyword evidence="1" id="KW-1133">Transmembrane helix</keyword>
<name>A0A7S1Z756_9STRA</name>
<proteinExistence type="predicted"/>
<dbReference type="EMBL" id="HBGN01017280">
    <property type="protein sequence ID" value="CAD9330037.1"/>
    <property type="molecule type" value="Transcribed_RNA"/>
</dbReference>
<dbReference type="InterPro" id="IPR019410">
    <property type="entry name" value="Methyltransf_16"/>
</dbReference>
<reference evidence="2" key="1">
    <citation type="submission" date="2021-01" db="EMBL/GenBank/DDBJ databases">
        <authorList>
            <person name="Corre E."/>
            <person name="Pelletier E."/>
            <person name="Niang G."/>
            <person name="Scheremetjew M."/>
            <person name="Finn R."/>
            <person name="Kale V."/>
            <person name="Holt S."/>
            <person name="Cochrane G."/>
            <person name="Meng A."/>
            <person name="Brown T."/>
            <person name="Cohen L."/>
        </authorList>
    </citation>
    <scope>NUCLEOTIDE SEQUENCE</scope>
    <source>
        <strain evidence="2">Pop2</strain>
    </source>
</reference>
<dbReference type="Pfam" id="PF10294">
    <property type="entry name" value="Methyltransf_16"/>
    <property type="match status" value="1"/>
</dbReference>
<feature type="transmembrane region" description="Helical" evidence="1">
    <location>
        <begin position="40"/>
        <end position="62"/>
    </location>
</feature>
<organism evidence="2">
    <name type="scientific">Ditylum brightwellii</name>
    <dbReference type="NCBI Taxonomy" id="49249"/>
    <lineage>
        <taxon>Eukaryota</taxon>
        <taxon>Sar</taxon>
        <taxon>Stramenopiles</taxon>
        <taxon>Ochrophyta</taxon>
        <taxon>Bacillariophyta</taxon>
        <taxon>Mediophyceae</taxon>
        <taxon>Lithodesmiophycidae</taxon>
        <taxon>Lithodesmiales</taxon>
        <taxon>Lithodesmiaceae</taxon>
        <taxon>Ditylum</taxon>
    </lineage>
</organism>
<keyword evidence="1" id="KW-0812">Transmembrane</keyword>
<dbReference type="InterPro" id="IPR029063">
    <property type="entry name" value="SAM-dependent_MTases_sf"/>
</dbReference>
<accession>A0A7S1Z756</accession>
<dbReference type="AlphaFoldDB" id="A0A7S1Z756"/>
<dbReference type="CDD" id="cd02440">
    <property type="entry name" value="AdoMet_MTases"/>
    <property type="match status" value="1"/>
</dbReference>
<protein>
    <submittedName>
        <fullName evidence="2">Uncharacterized protein</fullName>
    </submittedName>
</protein>
<sequence length="486" mass="54240">MKMKKCGFIPKCHDTNQYQHRYRRCHFHGNDLVFNKQCHLSLLCSAIILSFFVFPALSSPFIPFLTVRATLTAFLPLAEEQHNYHHHELQNYKRRKHPKIHHNPQYQRGIITPKNIFNSFSSTSIFPSLKMTTNCIDSTAGNNNDEFHPHNDGNDDKNIKNEQSKYHYVNGIQCIEKHMSFSITNFPQSHTPENDKMKITLLEATADAQDELVDELILHHDDDDEMKKGQKPKKELKINSGDVYGAVLWPSSLAVANYLLFSTTNNNDANDNRKGQQFPLKGLTILELGAGTGLVSLVASRIGGASNVIATDYETLPLELLKYASLRLNPTKTATNTSMNVQTAFLDICDTTKPLPYADIIVAADVLYESKTGIALAKRIVSEGLQTHNSRIIIGCSRGRKGRKSFLQELKRLLPDHLNVNVGGVNDDNDDVRGRVGFKNVVVDMSTCNVSGKEGGDEKENSDVVSILELDPAVLCLPSSSPPLPK</sequence>
<dbReference type="Gene3D" id="3.40.50.150">
    <property type="entry name" value="Vaccinia Virus protein VP39"/>
    <property type="match status" value="1"/>
</dbReference>
<dbReference type="PANTHER" id="PTHR14614">
    <property type="entry name" value="HEPATOCELLULAR CARCINOMA-ASSOCIATED ANTIGEN"/>
    <property type="match status" value="1"/>
</dbReference>
<dbReference type="SUPFAM" id="SSF53335">
    <property type="entry name" value="S-adenosyl-L-methionine-dependent methyltransferases"/>
    <property type="match status" value="1"/>
</dbReference>
<evidence type="ECO:0000256" key="1">
    <source>
        <dbReference type="SAM" id="Phobius"/>
    </source>
</evidence>
<dbReference type="PANTHER" id="PTHR14614:SF130">
    <property type="entry name" value="PROTEIN-LYSINE N-METHYLTRANSFERASE EEF2KMT"/>
    <property type="match status" value="1"/>
</dbReference>
<gene>
    <name evidence="2" type="ORF">DBRI1063_LOCUS11083</name>
</gene>